<reference evidence="1" key="2">
    <citation type="submission" date="2020-09" db="EMBL/GenBank/DDBJ databases">
        <authorList>
            <person name="Sun Q."/>
            <person name="Zhou Y."/>
        </authorList>
    </citation>
    <scope>NUCLEOTIDE SEQUENCE</scope>
    <source>
        <strain evidence="1">CGMCC 1.12924</strain>
    </source>
</reference>
<comment type="caution">
    <text evidence="1">The sequence shown here is derived from an EMBL/GenBank/DDBJ whole genome shotgun (WGS) entry which is preliminary data.</text>
</comment>
<dbReference type="EMBL" id="BMGK01000007">
    <property type="protein sequence ID" value="GGD95273.1"/>
    <property type="molecule type" value="Genomic_DNA"/>
</dbReference>
<gene>
    <name evidence="1" type="ORF">GCM10011312_18650</name>
</gene>
<keyword evidence="2" id="KW-1185">Reference proteome</keyword>
<protein>
    <submittedName>
        <fullName evidence="1">Uncharacterized protein</fullName>
    </submittedName>
</protein>
<dbReference type="AlphaFoldDB" id="A0A8J2YBD9"/>
<reference evidence="1" key="1">
    <citation type="journal article" date="2014" name="Int. J. Syst. Evol. Microbiol.">
        <title>Complete genome sequence of Corynebacterium casei LMG S-19264T (=DSM 44701T), isolated from a smear-ripened cheese.</title>
        <authorList>
            <consortium name="US DOE Joint Genome Institute (JGI-PGF)"/>
            <person name="Walter F."/>
            <person name="Albersmeier A."/>
            <person name="Kalinowski J."/>
            <person name="Ruckert C."/>
        </authorList>
    </citation>
    <scope>NUCLEOTIDE SEQUENCE</scope>
    <source>
        <strain evidence="1">CGMCC 1.12924</strain>
    </source>
</reference>
<sequence length="111" mass="12989">MHINLGDVLRIEDFIEHAQFHKKNYGDNLLTFISKHYGQEKKEHHQNESHDHDKLPFSGCSIIHAPVALLGQLFTPEFQRFDNFEKQDNFSFQLRHSSPAIFDIFQPPKSA</sequence>
<organism evidence="1 2">
    <name type="scientific">Planktosalinus lacus</name>
    <dbReference type="NCBI Taxonomy" id="1526573"/>
    <lineage>
        <taxon>Bacteria</taxon>
        <taxon>Pseudomonadati</taxon>
        <taxon>Bacteroidota</taxon>
        <taxon>Flavobacteriia</taxon>
        <taxon>Flavobacteriales</taxon>
        <taxon>Flavobacteriaceae</taxon>
        <taxon>Planktosalinus</taxon>
    </lineage>
</organism>
<name>A0A8J2YBD9_9FLAO</name>
<evidence type="ECO:0000313" key="2">
    <source>
        <dbReference type="Proteomes" id="UP000652231"/>
    </source>
</evidence>
<accession>A0A8J2YBD9</accession>
<evidence type="ECO:0000313" key="1">
    <source>
        <dbReference type="EMBL" id="GGD95273.1"/>
    </source>
</evidence>
<proteinExistence type="predicted"/>
<dbReference type="Proteomes" id="UP000652231">
    <property type="component" value="Unassembled WGS sequence"/>
</dbReference>